<evidence type="ECO:0000313" key="3">
    <source>
        <dbReference type="Proteomes" id="UP001216674"/>
    </source>
</evidence>
<reference evidence="2 3" key="1">
    <citation type="submission" date="2023-03" db="EMBL/GenBank/DDBJ databases">
        <title>Draft assemblies of triclosan tolerant bacteria isolated from returned activated sludge.</title>
        <authorList>
            <person name="Van Hamelsveld S."/>
        </authorList>
    </citation>
    <scope>NUCLEOTIDE SEQUENCE [LARGE SCALE GENOMIC DNA]</scope>
    <source>
        <strain evidence="2 3">GW210010_S58</strain>
    </source>
</reference>
<dbReference type="EMBL" id="JARJLM010000389">
    <property type="protein sequence ID" value="MDF3835830.1"/>
    <property type="molecule type" value="Genomic_DNA"/>
</dbReference>
<feature type="compositionally biased region" description="Low complexity" evidence="1">
    <location>
        <begin position="27"/>
        <end position="38"/>
    </location>
</feature>
<accession>A0ABT6AT79</accession>
<dbReference type="Proteomes" id="UP001216674">
    <property type="component" value="Unassembled WGS sequence"/>
</dbReference>
<sequence>MTEPKEIEFGAGVPSVVQRDAHRAPAPLAFGAPAPQAATGSPPAAKAPRALAFPDAGPDAPSAGAAQAATAGLRVPGKLQFTAPPSSPPPRPSAGEPARALFGEAGHPLLERCFQAARDRFARLYPAHRLRIERAIRQLLPPRLQTVAGAAEASLAASGEAVEAVARLMREFNELDAARVMADLLARTTRKEGLLDRIFHGRNAEVDFRAVLTVLKQALSAFPPRTEALAATIQRAEESLMITLAALGAVADVVQAPDEPALERALADRRDVVSQAVQQLALLPLQLRGVDEKTVDLLSRADHLMNVTLPAAMAARSQGL</sequence>
<feature type="compositionally biased region" description="Low complexity" evidence="1">
    <location>
        <begin position="52"/>
        <end position="72"/>
    </location>
</feature>
<evidence type="ECO:0000313" key="2">
    <source>
        <dbReference type="EMBL" id="MDF3835830.1"/>
    </source>
</evidence>
<proteinExistence type="predicted"/>
<dbReference type="RefSeq" id="WP_276266498.1">
    <property type="nucleotide sequence ID" value="NZ_JARJLM010000389.1"/>
</dbReference>
<organism evidence="2 3">
    <name type="scientific">Cupriavidus basilensis</name>
    <dbReference type="NCBI Taxonomy" id="68895"/>
    <lineage>
        <taxon>Bacteria</taxon>
        <taxon>Pseudomonadati</taxon>
        <taxon>Pseudomonadota</taxon>
        <taxon>Betaproteobacteria</taxon>
        <taxon>Burkholderiales</taxon>
        <taxon>Burkholderiaceae</taxon>
        <taxon>Cupriavidus</taxon>
    </lineage>
</organism>
<feature type="region of interest" description="Disordered" evidence="1">
    <location>
        <begin position="1"/>
        <end position="20"/>
    </location>
</feature>
<protein>
    <submittedName>
        <fullName evidence="2">Uncharacterized protein</fullName>
    </submittedName>
</protein>
<comment type="caution">
    <text evidence="2">The sequence shown here is derived from an EMBL/GenBank/DDBJ whole genome shotgun (WGS) entry which is preliminary data.</text>
</comment>
<name>A0ABT6AT79_9BURK</name>
<evidence type="ECO:0000256" key="1">
    <source>
        <dbReference type="SAM" id="MobiDB-lite"/>
    </source>
</evidence>
<feature type="region of interest" description="Disordered" evidence="1">
    <location>
        <begin position="27"/>
        <end position="99"/>
    </location>
</feature>
<keyword evidence="3" id="KW-1185">Reference proteome</keyword>
<gene>
    <name evidence="2" type="ORF">P3W85_23175</name>
</gene>